<dbReference type="EMBL" id="AP014936">
    <property type="protein sequence ID" value="BAU48277.1"/>
    <property type="molecule type" value="Genomic_DNA"/>
</dbReference>
<evidence type="ECO:0000256" key="2">
    <source>
        <dbReference type="ARBA" id="ARBA00022679"/>
    </source>
</evidence>
<dbReference type="SUPFAM" id="SSF53756">
    <property type="entry name" value="UDP-Glycosyltransferase/glycogen phosphorylase"/>
    <property type="match status" value="1"/>
</dbReference>
<dbReference type="RefSeq" id="WP_169924026.1">
    <property type="nucleotide sequence ID" value="NZ_AP014936.1"/>
</dbReference>
<dbReference type="KEGG" id="sva:SVA_1723"/>
<dbReference type="InterPro" id="IPR002201">
    <property type="entry name" value="Glyco_trans_9"/>
</dbReference>
<dbReference type="Pfam" id="PF01075">
    <property type="entry name" value="Glyco_transf_9"/>
    <property type="match status" value="1"/>
</dbReference>
<reference evidence="3 4" key="1">
    <citation type="submission" date="2015-08" db="EMBL/GenBank/DDBJ databases">
        <title>Complete genome sequence of Sulfurifustis variabilis.</title>
        <authorList>
            <person name="Miura A."/>
            <person name="Kojima H."/>
            <person name="Fukui M."/>
        </authorList>
    </citation>
    <scope>NUCLEOTIDE SEQUENCE [LARGE SCALE GENOMIC DNA]</scope>
    <source>
        <strain evidence="4">skN76</strain>
    </source>
</reference>
<evidence type="ECO:0000313" key="3">
    <source>
        <dbReference type="EMBL" id="BAU48277.1"/>
    </source>
</evidence>
<dbReference type="InterPro" id="IPR051199">
    <property type="entry name" value="LPS_LOS_Heptosyltrfase"/>
</dbReference>
<keyword evidence="1" id="KW-0328">Glycosyltransferase</keyword>
<keyword evidence="4" id="KW-1185">Reference proteome</keyword>
<gene>
    <name evidence="3" type="ORF">SVA_1723</name>
</gene>
<protein>
    <submittedName>
        <fullName evidence="3">Glycosyl transferase family 9</fullName>
    </submittedName>
</protein>
<sequence length="361" mass="38994">MVEHAHGENLLSLLPRPPHKVALLRASRLGDFLCTSPALRALRHALPEAELVMITLPALQDAVVRSPYLDGFIAFPGYPGIAQQFFDPRRALDFFRRMQRERFDLAIQLQGSGVYANPFTLMLGAASTAGFARPGDDTSLLDACLPWPDHGHEIRRLLGLVGFLGALPRGEEMTYPLFPSDRANAQALLAGLPQPIIGLHPGSHDPRRRWPLERFVEVARTLHRRYGGSIVLLGGATVSEEAAVLEARIPGCRNLVGRTALGPFGAALTRLALFITNDSGPAHVAYALRAPTITLYRAGGRERYGPLAEGPFAPLEPADAGADALVSVDQALQAADTLLADATGKERIPCGETSEALRYAR</sequence>
<evidence type="ECO:0000256" key="1">
    <source>
        <dbReference type="ARBA" id="ARBA00022676"/>
    </source>
</evidence>
<accession>A0A1B4VDL8</accession>
<keyword evidence="2 3" id="KW-0808">Transferase</keyword>
<dbReference type="GO" id="GO:0005829">
    <property type="term" value="C:cytosol"/>
    <property type="evidence" value="ECO:0007669"/>
    <property type="project" value="TreeGrafter"/>
</dbReference>
<evidence type="ECO:0000313" key="4">
    <source>
        <dbReference type="Proteomes" id="UP000218899"/>
    </source>
</evidence>
<name>A0A1B4VDL8_9GAMM</name>
<dbReference type="AlphaFoldDB" id="A0A1B4VDL8"/>
<dbReference type="Gene3D" id="3.40.50.2000">
    <property type="entry name" value="Glycogen Phosphorylase B"/>
    <property type="match status" value="2"/>
</dbReference>
<dbReference type="Proteomes" id="UP000218899">
    <property type="component" value="Chromosome"/>
</dbReference>
<dbReference type="PANTHER" id="PTHR30160:SF1">
    <property type="entry name" value="LIPOPOLYSACCHARIDE 1,2-N-ACETYLGLUCOSAMINETRANSFERASE-RELATED"/>
    <property type="match status" value="1"/>
</dbReference>
<dbReference type="GO" id="GO:0009244">
    <property type="term" value="P:lipopolysaccharide core region biosynthetic process"/>
    <property type="evidence" value="ECO:0007669"/>
    <property type="project" value="TreeGrafter"/>
</dbReference>
<organism evidence="3 4">
    <name type="scientific">Sulfurifustis variabilis</name>
    <dbReference type="NCBI Taxonomy" id="1675686"/>
    <lineage>
        <taxon>Bacteria</taxon>
        <taxon>Pseudomonadati</taxon>
        <taxon>Pseudomonadota</taxon>
        <taxon>Gammaproteobacteria</taxon>
        <taxon>Acidiferrobacterales</taxon>
        <taxon>Acidiferrobacteraceae</taxon>
        <taxon>Sulfurifustis</taxon>
    </lineage>
</organism>
<proteinExistence type="predicted"/>
<dbReference type="GO" id="GO:0008713">
    <property type="term" value="F:ADP-heptose-lipopolysaccharide heptosyltransferase activity"/>
    <property type="evidence" value="ECO:0007669"/>
    <property type="project" value="TreeGrafter"/>
</dbReference>
<dbReference type="CDD" id="cd03789">
    <property type="entry name" value="GT9_LPS_heptosyltransferase"/>
    <property type="match status" value="1"/>
</dbReference>
<dbReference type="PANTHER" id="PTHR30160">
    <property type="entry name" value="TETRAACYLDISACCHARIDE 4'-KINASE-RELATED"/>
    <property type="match status" value="1"/>
</dbReference>